<dbReference type="EMBL" id="JAUSZV010000001">
    <property type="protein sequence ID" value="MDQ0904192.1"/>
    <property type="molecule type" value="Genomic_DNA"/>
</dbReference>
<dbReference type="AlphaFoldDB" id="A0AAW8F6A8"/>
<organism evidence="2 3">
    <name type="scientific">Streptomyces canus</name>
    <dbReference type="NCBI Taxonomy" id="58343"/>
    <lineage>
        <taxon>Bacteria</taxon>
        <taxon>Bacillati</taxon>
        <taxon>Actinomycetota</taxon>
        <taxon>Actinomycetes</taxon>
        <taxon>Kitasatosporales</taxon>
        <taxon>Streptomycetaceae</taxon>
        <taxon>Streptomyces</taxon>
        <taxon>Streptomyces aurantiacus group</taxon>
    </lineage>
</organism>
<gene>
    <name evidence="2" type="ORF">QFZ22_000177</name>
</gene>
<feature type="compositionally biased region" description="Polar residues" evidence="1">
    <location>
        <begin position="63"/>
        <end position="74"/>
    </location>
</feature>
<evidence type="ECO:0000256" key="1">
    <source>
        <dbReference type="SAM" id="MobiDB-lite"/>
    </source>
</evidence>
<feature type="region of interest" description="Disordered" evidence="1">
    <location>
        <begin position="46"/>
        <end position="77"/>
    </location>
</feature>
<sequence>MTQSTTTADQAETGEKDTPPLRGGLPEDSALDAFAVDSDAALAAFAPRKPSARSTPAAPSTSNSDGAGTPTATEGSFRAEVVHPSPVPRIGTPAGDLVPRGSAAPAVRVEVDRAPTQSSNLPTQCTIMVQSQVRERFGRYQTAQKVESGVEPTNAVVVKRAFLHAHRNDLWVQLREAVRHRQQPVSEEDDDPDGLFGDVPARRVDRSGVKHGVQQSFRPSPQELKVYDAYAEAYLFDNRSDFLDAVLDAFLPPLPNRRPAR</sequence>
<proteinExistence type="predicted"/>
<comment type="caution">
    <text evidence="2">The sequence shown here is derived from an EMBL/GenBank/DDBJ whole genome shotgun (WGS) entry which is preliminary data.</text>
</comment>
<evidence type="ECO:0000313" key="2">
    <source>
        <dbReference type="EMBL" id="MDQ0904192.1"/>
    </source>
</evidence>
<reference evidence="2" key="1">
    <citation type="submission" date="2023-07" db="EMBL/GenBank/DDBJ databases">
        <title>Comparative genomics of wheat-associated soil bacteria to identify genetic determinants of phenazine resistance.</title>
        <authorList>
            <person name="Mouncey N."/>
        </authorList>
    </citation>
    <scope>NUCLEOTIDE SEQUENCE</scope>
    <source>
        <strain evidence="2">V4I22</strain>
    </source>
</reference>
<protein>
    <submittedName>
        <fullName evidence="2">Uncharacterized protein</fullName>
    </submittedName>
</protein>
<dbReference type="RefSeq" id="WP_306971728.1">
    <property type="nucleotide sequence ID" value="NZ_JAUSZV010000001.1"/>
</dbReference>
<feature type="compositionally biased region" description="Polar residues" evidence="1">
    <location>
        <begin position="1"/>
        <end position="10"/>
    </location>
</feature>
<feature type="compositionally biased region" description="Low complexity" evidence="1">
    <location>
        <begin position="46"/>
        <end position="62"/>
    </location>
</feature>
<accession>A0AAW8F6A8</accession>
<evidence type="ECO:0000313" key="3">
    <source>
        <dbReference type="Proteomes" id="UP001234216"/>
    </source>
</evidence>
<feature type="region of interest" description="Disordered" evidence="1">
    <location>
        <begin position="1"/>
        <end position="32"/>
    </location>
</feature>
<name>A0AAW8F6A8_9ACTN</name>
<dbReference type="Proteomes" id="UP001234216">
    <property type="component" value="Unassembled WGS sequence"/>
</dbReference>